<name>A0ABQ2K823_9NOCA</name>
<evidence type="ECO:0000313" key="9">
    <source>
        <dbReference type="Proteomes" id="UP000658127"/>
    </source>
</evidence>
<dbReference type="InterPro" id="IPR005475">
    <property type="entry name" value="Transketolase-like_Pyr-bd"/>
</dbReference>
<protein>
    <submittedName>
        <fullName evidence="8">MFS transporter</fullName>
    </submittedName>
</protein>
<evidence type="ECO:0000256" key="2">
    <source>
        <dbReference type="ARBA" id="ARBA00022532"/>
    </source>
</evidence>
<feature type="region of interest" description="Disordered" evidence="6">
    <location>
        <begin position="364"/>
        <end position="383"/>
    </location>
</feature>
<proteinExistence type="predicted"/>
<dbReference type="PANTHER" id="PTHR42980">
    <property type="entry name" value="2-OXOISOVALERATE DEHYDROGENASE SUBUNIT BETA-RELATED"/>
    <property type="match status" value="1"/>
</dbReference>
<comment type="catalytic activity">
    <reaction evidence="5">
        <text>N(6)-[(R)-lipoyl]-L-lysyl-[protein] + 2-oxoglutarate + H(+) = N(6)-[(R)-S(8)-succinyldihydrolipoyl]-L-lysyl-[protein] + CO2</text>
        <dbReference type="Rhea" id="RHEA:12188"/>
        <dbReference type="Rhea" id="RHEA-COMP:10474"/>
        <dbReference type="Rhea" id="RHEA-COMP:20092"/>
        <dbReference type="ChEBI" id="CHEBI:15378"/>
        <dbReference type="ChEBI" id="CHEBI:16526"/>
        <dbReference type="ChEBI" id="CHEBI:16810"/>
        <dbReference type="ChEBI" id="CHEBI:83099"/>
        <dbReference type="ChEBI" id="CHEBI:83120"/>
        <dbReference type="EC" id="1.2.4.2"/>
    </reaction>
</comment>
<dbReference type="SUPFAM" id="SSF52922">
    <property type="entry name" value="TK C-terminal domain-like"/>
    <property type="match status" value="1"/>
</dbReference>
<dbReference type="Gene3D" id="3.40.50.970">
    <property type="match status" value="2"/>
</dbReference>
<evidence type="ECO:0000256" key="6">
    <source>
        <dbReference type="SAM" id="MobiDB-lite"/>
    </source>
</evidence>
<organism evidence="8 9">
    <name type="scientific">Nocardia rhizosphaerihabitans</name>
    <dbReference type="NCBI Taxonomy" id="1691570"/>
    <lineage>
        <taxon>Bacteria</taxon>
        <taxon>Bacillati</taxon>
        <taxon>Actinomycetota</taxon>
        <taxon>Actinomycetes</taxon>
        <taxon>Mycobacteriales</taxon>
        <taxon>Nocardiaceae</taxon>
        <taxon>Nocardia</taxon>
    </lineage>
</organism>
<keyword evidence="4" id="KW-0786">Thiamine pyrophosphate</keyword>
<dbReference type="RefSeq" id="WP_189023557.1">
    <property type="nucleotide sequence ID" value="NZ_BMNE01000001.1"/>
</dbReference>
<keyword evidence="3" id="KW-0560">Oxidoreductase</keyword>
<dbReference type="PANTHER" id="PTHR42980:SF1">
    <property type="entry name" value="2-OXOISOVALERATE DEHYDROGENASE SUBUNIT BETA, MITOCHONDRIAL"/>
    <property type="match status" value="1"/>
</dbReference>
<dbReference type="InterPro" id="IPR009014">
    <property type="entry name" value="Transketo_C/PFOR_II"/>
</dbReference>
<feature type="region of interest" description="Disordered" evidence="6">
    <location>
        <begin position="391"/>
        <end position="421"/>
    </location>
</feature>
<feature type="domain" description="Transketolase-like pyrimidine-binding" evidence="7">
    <location>
        <begin position="425"/>
        <end position="606"/>
    </location>
</feature>
<evidence type="ECO:0000256" key="4">
    <source>
        <dbReference type="ARBA" id="ARBA00023052"/>
    </source>
</evidence>
<evidence type="ECO:0000256" key="5">
    <source>
        <dbReference type="ARBA" id="ARBA00051911"/>
    </source>
</evidence>
<feature type="compositionally biased region" description="Basic and acidic residues" evidence="6">
    <location>
        <begin position="372"/>
        <end position="383"/>
    </location>
</feature>
<dbReference type="SMART" id="SM00861">
    <property type="entry name" value="Transket_pyr"/>
    <property type="match status" value="1"/>
</dbReference>
<dbReference type="SUPFAM" id="SSF52518">
    <property type="entry name" value="Thiamin diphosphate-binding fold (THDP-binding)"/>
    <property type="match status" value="2"/>
</dbReference>
<evidence type="ECO:0000256" key="1">
    <source>
        <dbReference type="ARBA" id="ARBA00001964"/>
    </source>
</evidence>
<keyword evidence="9" id="KW-1185">Reference proteome</keyword>
<dbReference type="InterPro" id="IPR033248">
    <property type="entry name" value="Transketolase_C"/>
</dbReference>
<dbReference type="Proteomes" id="UP000658127">
    <property type="component" value="Unassembled WGS sequence"/>
</dbReference>
<reference evidence="9" key="1">
    <citation type="journal article" date="2019" name="Int. J. Syst. Evol. Microbiol.">
        <title>The Global Catalogue of Microorganisms (GCM) 10K type strain sequencing project: providing services to taxonomists for standard genome sequencing and annotation.</title>
        <authorList>
            <consortium name="The Broad Institute Genomics Platform"/>
            <consortium name="The Broad Institute Genome Sequencing Center for Infectious Disease"/>
            <person name="Wu L."/>
            <person name="Ma J."/>
        </authorList>
    </citation>
    <scope>NUCLEOTIDE SEQUENCE [LARGE SCALE GENOMIC DNA]</scope>
    <source>
        <strain evidence="9">CGMCC 4.7329</strain>
    </source>
</reference>
<feature type="compositionally biased region" description="Polar residues" evidence="6">
    <location>
        <begin position="402"/>
        <end position="416"/>
    </location>
</feature>
<evidence type="ECO:0000259" key="7">
    <source>
        <dbReference type="SMART" id="SM00861"/>
    </source>
</evidence>
<evidence type="ECO:0000313" key="8">
    <source>
        <dbReference type="EMBL" id="GGN68800.1"/>
    </source>
</evidence>
<accession>A0ABQ2K823</accession>
<evidence type="ECO:0000256" key="3">
    <source>
        <dbReference type="ARBA" id="ARBA00023002"/>
    </source>
</evidence>
<dbReference type="Pfam" id="PF00676">
    <property type="entry name" value="E1_dh"/>
    <property type="match status" value="1"/>
</dbReference>
<dbReference type="Gene3D" id="3.40.50.920">
    <property type="match status" value="1"/>
</dbReference>
<dbReference type="EMBL" id="BMNE01000001">
    <property type="protein sequence ID" value="GGN68800.1"/>
    <property type="molecule type" value="Genomic_DNA"/>
</dbReference>
<gene>
    <name evidence="8" type="ORF">GCM10011610_06380</name>
</gene>
<comment type="cofactor">
    <cofactor evidence="1">
        <name>thiamine diphosphate</name>
        <dbReference type="ChEBI" id="CHEBI:58937"/>
    </cofactor>
</comment>
<dbReference type="Pfam" id="PF02780">
    <property type="entry name" value="Transketolase_C"/>
    <property type="match status" value="1"/>
</dbReference>
<sequence length="756" mass="79296">MGEVARSSLDLDAAFRAALAGLTAADRCDAVGAIDAARGLELFESQVTSRHLDLAARRLGAARQGFYSIGSSGHEGNAAVAAALRVDDPALLHYRSGAFFVQRCRQIPGADPIRDVLLGVVAAAADPISGGRHKVFGSKQASIIPQTSTIASQLPRAVGLAFALDRAARLGIPCPWPADAVVVCSFGDASANHSTATGAINAAVHAAHQGVPMPLVLVCEDNGIGISVPTPPDWIERSYGPRPGLTYLAADGCDLPDALGVAEDAVDLARTWRVPVFLHLRTVRLGGHAGSDVEAAYRGPAELAADLARDPLLGTARFLLGAGIADAVDLLDRYERIGARVRDTADEVLREARLDSAAAVTAPLAPSSPDAIRSDVESRAADRVEPVGVRGRAYGRGADRGQSSGATENTGSQRVSTAPARPLPMTLAQAINHTLGELLARDDDVLVFGEDVARKGGVYGVTKGLRKRFGARRVFDTLLDEQAVLGTALGTGLAGFVPIPEIQYLAYVHNAADQIRGEAATLSFFSNGQYRNPMVVRIAGLAYQKGFGGHFHNDDSLAALRDIPGVVVAVPARADDAAAMLRTCVSAARVDGRVCLFVEPIALYHTRDLHPGDESWLAPPTSEHVPIGSARVYGDGTDLTLVTFGNGVPMCLRTADRLAAQGIHARVLDLRWLNPLPVADLLHHAEATGHVLVADETRRTGGVSESVFAALIDAGFPGTLARVTSEDSFVPLGPAADTVLLSESAIEAAAQRLRRT</sequence>
<dbReference type="InterPro" id="IPR029061">
    <property type="entry name" value="THDP-binding"/>
</dbReference>
<comment type="caution">
    <text evidence="8">The sequence shown here is derived from an EMBL/GenBank/DDBJ whole genome shotgun (WGS) entry which is preliminary data.</text>
</comment>
<dbReference type="Pfam" id="PF02779">
    <property type="entry name" value="Transket_pyr"/>
    <property type="match status" value="1"/>
</dbReference>
<dbReference type="InterPro" id="IPR001017">
    <property type="entry name" value="DH_E1"/>
</dbReference>
<keyword evidence="2" id="KW-0816">Tricarboxylic acid cycle</keyword>